<evidence type="ECO:0000256" key="1">
    <source>
        <dbReference type="SAM" id="MobiDB-lite"/>
    </source>
</evidence>
<evidence type="ECO:0000313" key="4">
    <source>
        <dbReference type="WBParaSite" id="Gr19_v10_g10278.t1"/>
    </source>
</evidence>
<feature type="compositionally biased region" description="Polar residues" evidence="1">
    <location>
        <begin position="51"/>
        <end position="73"/>
    </location>
</feature>
<name>A0A914GPP6_GLORO</name>
<protein>
    <submittedName>
        <fullName evidence="4">Uncharacterized protein</fullName>
    </submittedName>
</protein>
<feature type="region of interest" description="Disordered" evidence="1">
    <location>
        <begin position="214"/>
        <end position="254"/>
    </location>
</feature>
<evidence type="ECO:0000313" key="3">
    <source>
        <dbReference type="Proteomes" id="UP000887572"/>
    </source>
</evidence>
<proteinExistence type="predicted"/>
<keyword evidence="3" id="KW-1185">Reference proteome</keyword>
<feature type="compositionally biased region" description="Basic and acidic residues" evidence="1">
    <location>
        <begin position="34"/>
        <end position="50"/>
    </location>
</feature>
<dbReference type="WBParaSite" id="Gr19_v10_g10278.t1">
    <property type="protein sequence ID" value="Gr19_v10_g10278.t1"/>
    <property type="gene ID" value="Gr19_v10_g10278"/>
</dbReference>
<sequence>MHFVVVVVTAVLLSMFSTSTFVHCGGGDVSSDSSEYHSPEAEDPSERRPVESSTATPSTSGESVQKARNNVVNGASRGARVVSTGVGKHVVPTVTTAAGKVAGTVMPTVTTAAGKVAGTVMPTVTTAAGKVAGTVMPTVTTAAGKVAGTVMPTVTTAAGKVAGTAQRGATEVRNAIEPNVKKSFWTAREKAAKPVYNNVVVPVAQFISTHAGRVTEWPLEKEPEQGKAKKEEGKAKKEEGKAKKEEGKAKKEEE</sequence>
<accession>A0A914GPP6</accession>
<organism evidence="3 4">
    <name type="scientific">Globodera rostochiensis</name>
    <name type="common">Golden nematode worm</name>
    <name type="synonym">Heterodera rostochiensis</name>
    <dbReference type="NCBI Taxonomy" id="31243"/>
    <lineage>
        <taxon>Eukaryota</taxon>
        <taxon>Metazoa</taxon>
        <taxon>Ecdysozoa</taxon>
        <taxon>Nematoda</taxon>
        <taxon>Chromadorea</taxon>
        <taxon>Rhabditida</taxon>
        <taxon>Tylenchina</taxon>
        <taxon>Tylenchomorpha</taxon>
        <taxon>Tylenchoidea</taxon>
        <taxon>Heteroderidae</taxon>
        <taxon>Heteroderinae</taxon>
        <taxon>Globodera</taxon>
    </lineage>
</organism>
<feature type="signal peptide" evidence="2">
    <location>
        <begin position="1"/>
        <end position="19"/>
    </location>
</feature>
<keyword evidence="2" id="KW-0732">Signal</keyword>
<dbReference type="Proteomes" id="UP000887572">
    <property type="component" value="Unplaced"/>
</dbReference>
<reference evidence="4" key="1">
    <citation type="submission" date="2022-11" db="UniProtKB">
        <authorList>
            <consortium name="WormBaseParasite"/>
        </authorList>
    </citation>
    <scope>IDENTIFICATION</scope>
</reference>
<feature type="compositionally biased region" description="Basic and acidic residues" evidence="1">
    <location>
        <begin position="218"/>
        <end position="254"/>
    </location>
</feature>
<dbReference type="AlphaFoldDB" id="A0A914GPP6"/>
<evidence type="ECO:0000256" key="2">
    <source>
        <dbReference type="SAM" id="SignalP"/>
    </source>
</evidence>
<feature type="region of interest" description="Disordered" evidence="1">
    <location>
        <begin position="28"/>
        <end position="76"/>
    </location>
</feature>
<feature type="chain" id="PRO_5038124415" evidence="2">
    <location>
        <begin position="20"/>
        <end position="254"/>
    </location>
</feature>